<gene>
    <name evidence="2" type="ORF">PARE0329_LOCUS436</name>
</gene>
<evidence type="ECO:0000256" key="1">
    <source>
        <dbReference type="SAM" id="MobiDB-lite"/>
    </source>
</evidence>
<proteinExistence type="predicted"/>
<organism evidence="2">
    <name type="scientific">Pseudo-nitzschia arenysensis</name>
    <dbReference type="NCBI Taxonomy" id="697910"/>
    <lineage>
        <taxon>Eukaryota</taxon>
        <taxon>Sar</taxon>
        <taxon>Stramenopiles</taxon>
        <taxon>Ochrophyta</taxon>
        <taxon>Bacillariophyta</taxon>
        <taxon>Bacillariophyceae</taxon>
        <taxon>Bacillariophycidae</taxon>
        <taxon>Bacillariales</taxon>
        <taxon>Bacillariaceae</taxon>
        <taxon>Pseudo-nitzschia</taxon>
    </lineage>
</organism>
<dbReference type="EMBL" id="HBEH01000623">
    <property type="protein sequence ID" value="CAD8343801.1"/>
    <property type="molecule type" value="Transcribed_RNA"/>
</dbReference>
<name>A0A7R9ZU60_9STRA</name>
<accession>A0A7R9ZU60</accession>
<sequence>MMSANGGRDYKPLKACPTTSTSANDMVVSDDDSATGQKKTASCPPLDNSSYSGSDDETIIETDQPLFLDAPTPVRKSCGDNVDPILGSDVGAAGEDAAMMAEFLQDTFESNATGCGSNQPAAASTTFGDVLDASEMDALLNASNDALMLLPDLGLEC</sequence>
<reference evidence="2" key="1">
    <citation type="submission" date="2021-01" db="EMBL/GenBank/DDBJ databases">
        <authorList>
            <person name="Corre E."/>
            <person name="Pelletier E."/>
            <person name="Niang G."/>
            <person name="Scheremetjew M."/>
            <person name="Finn R."/>
            <person name="Kale V."/>
            <person name="Holt S."/>
            <person name="Cochrane G."/>
            <person name="Meng A."/>
            <person name="Brown T."/>
            <person name="Cohen L."/>
        </authorList>
    </citation>
    <scope>NUCLEOTIDE SEQUENCE</scope>
    <source>
        <strain evidence="2">B593</strain>
    </source>
</reference>
<evidence type="ECO:0000313" key="2">
    <source>
        <dbReference type="EMBL" id="CAD8343801.1"/>
    </source>
</evidence>
<protein>
    <submittedName>
        <fullName evidence="2">Uncharacterized protein</fullName>
    </submittedName>
</protein>
<dbReference type="AlphaFoldDB" id="A0A7R9ZU60"/>
<feature type="region of interest" description="Disordered" evidence="1">
    <location>
        <begin position="1"/>
        <end position="58"/>
    </location>
</feature>